<protein>
    <recommendedName>
        <fullName evidence="2">DUF8201 domain-containing protein</fullName>
    </recommendedName>
</protein>
<dbReference type="Pfam" id="PF26626">
    <property type="entry name" value="DUF8201"/>
    <property type="match status" value="1"/>
</dbReference>
<accession>A0ABU0TKF4</accession>
<keyword evidence="4" id="KW-1185">Reference proteome</keyword>
<feature type="transmembrane region" description="Helical" evidence="1">
    <location>
        <begin position="187"/>
        <end position="212"/>
    </location>
</feature>
<keyword evidence="1" id="KW-0472">Membrane</keyword>
<proteinExistence type="predicted"/>
<feature type="domain" description="DUF8201" evidence="2">
    <location>
        <begin position="1"/>
        <end position="397"/>
    </location>
</feature>
<sequence length="545" mass="62676">MALLILSCMLILPVLMGLGHAIQHYLQCTLSQGIAAKISLGIAGISLIWTVAAFFVPLNSYTEIPVIALGLFFFFKEKLYIEWYHLPKKDSLLLSIITLIILFSSSFYPFILDHFGYYVPTIQWLQNYGLVKGISNLDLILGQMSVWHIFQAGFSGIADPFLRMNSVLLIIYALYSIEKKSWIQLCLIPFLLLFIQSPSPDLPVLVFSLIVLNEILNGNKNLAVLFGFSVWVFTIKPTMIWLPVLTFLYSVFILKASYRKLIFGIGIMVLFFVKNIWTFGYPVFPLAFADFGTAWKPDPEVLKLSSQYATQKTYDMQYSYRSIRQFSVTESISRWLFLKGIKSVIHILFVMTLILLIVYTAIRKKILITLICIAVIVKCILIILFSAQYRFFIDVFFVVFFILCRGYVSKKASVRICLLLSIGLLGCLTFPSALQSVVPSFRPGSFMGNFEKEQLYRPSVYHYNRFRSFKVGNLSFHVSEKYPFNFDTPLPAISESYIFEYARADVFPQLKDGKDIRKGFTHQKLTEEEQLQVKQVMHIIEKSYR</sequence>
<dbReference type="InterPro" id="IPR058065">
    <property type="entry name" value="LIC_10190-like"/>
</dbReference>
<reference evidence="3 4" key="1">
    <citation type="submission" date="2023-07" db="EMBL/GenBank/DDBJ databases">
        <title>Functional and genomic diversity of the sorghum phyllosphere microbiome.</title>
        <authorList>
            <person name="Shade A."/>
        </authorList>
    </citation>
    <scope>NUCLEOTIDE SEQUENCE [LARGE SCALE GENOMIC DNA]</scope>
    <source>
        <strain evidence="3 4">SORGH_AS_1064</strain>
    </source>
</reference>
<dbReference type="Proteomes" id="UP001225072">
    <property type="component" value="Unassembled WGS sequence"/>
</dbReference>
<keyword evidence="1" id="KW-1133">Transmembrane helix</keyword>
<feature type="transmembrane region" description="Helical" evidence="1">
    <location>
        <begin position="92"/>
        <end position="111"/>
    </location>
</feature>
<dbReference type="RefSeq" id="WP_307451014.1">
    <property type="nucleotide sequence ID" value="NZ_JAUTAL010000001.1"/>
</dbReference>
<feature type="transmembrane region" description="Helical" evidence="1">
    <location>
        <begin position="366"/>
        <end position="385"/>
    </location>
</feature>
<comment type="caution">
    <text evidence="3">The sequence shown here is derived from an EMBL/GenBank/DDBJ whole genome shotgun (WGS) entry which is preliminary data.</text>
</comment>
<evidence type="ECO:0000313" key="3">
    <source>
        <dbReference type="EMBL" id="MDQ1097476.1"/>
    </source>
</evidence>
<evidence type="ECO:0000256" key="1">
    <source>
        <dbReference type="SAM" id="Phobius"/>
    </source>
</evidence>
<dbReference type="EMBL" id="JAUTAL010000001">
    <property type="protein sequence ID" value="MDQ1097476.1"/>
    <property type="molecule type" value="Genomic_DNA"/>
</dbReference>
<feature type="transmembrane region" description="Helical" evidence="1">
    <location>
        <begin position="391"/>
        <end position="408"/>
    </location>
</feature>
<feature type="transmembrane region" description="Helical" evidence="1">
    <location>
        <begin position="224"/>
        <end position="249"/>
    </location>
</feature>
<evidence type="ECO:0000313" key="4">
    <source>
        <dbReference type="Proteomes" id="UP001225072"/>
    </source>
</evidence>
<feature type="transmembrane region" description="Helical" evidence="1">
    <location>
        <begin position="415"/>
        <end position="434"/>
    </location>
</feature>
<feature type="transmembrane region" description="Helical" evidence="1">
    <location>
        <begin position="340"/>
        <end position="359"/>
    </location>
</feature>
<dbReference type="InterPro" id="IPR058514">
    <property type="entry name" value="DUF8201"/>
</dbReference>
<gene>
    <name evidence="3" type="ORF">QE404_002623</name>
</gene>
<feature type="transmembrane region" description="Helical" evidence="1">
    <location>
        <begin position="45"/>
        <end position="72"/>
    </location>
</feature>
<organism evidence="3 4">
    <name type="scientific">Chryseobacterium camelliae</name>
    <dbReference type="NCBI Taxonomy" id="1265445"/>
    <lineage>
        <taxon>Bacteria</taxon>
        <taxon>Pseudomonadati</taxon>
        <taxon>Bacteroidota</taxon>
        <taxon>Flavobacteriia</taxon>
        <taxon>Flavobacteriales</taxon>
        <taxon>Weeksellaceae</taxon>
        <taxon>Chryseobacterium group</taxon>
        <taxon>Chryseobacterium</taxon>
    </lineage>
</organism>
<dbReference type="NCBIfam" id="NF047510">
    <property type="entry name" value="LIC_10190_fam"/>
    <property type="match status" value="1"/>
</dbReference>
<feature type="transmembrane region" description="Helical" evidence="1">
    <location>
        <begin position="149"/>
        <end position="175"/>
    </location>
</feature>
<feature type="transmembrane region" description="Helical" evidence="1">
    <location>
        <begin position="261"/>
        <end position="284"/>
    </location>
</feature>
<name>A0ABU0TKF4_9FLAO</name>
<keyword evidence="1" id="KW-0812">Transmembrane</keyword>
<evidence type="ECO:0000259" key="2">
    <source>
        <dbReference type="Pfam" id="PF26626"/>
    </source>
</evidence>